<dbReference type="AlphaFoldDB" id="A0A927QE43"/>
<proteinExistence type="predicted"/>
<dbReference type="GeneID" id="79933742"/>
<evidence type="ECO:0000313" key="2">
    <source>
        <dbReference type="Proteomes" id="UP000661025"/>
    </source>
</evidence>
<comment type="caution">
    <text evidence="1">The sequence shown here is derived from an EMBL/GenBank/DDBJ whole genome shotgun (WGS) entry which is preliminary data.</text>
</comment>
<dbReference type="Proteomes" id="UP000661025">
    <property type="component" value="Unassembled WGS sequence"/>
</dbReference>
<organism evidence="1 2">
    <name type="scientific">Streptomyces caniscabiei</name>
    <dbReference type="NCBI Taxonomy" id="2746961"/>
    <lineage>
        <taxon>Bacteria</taxon>
        <taxon>Bacillati</taxon>
        <taxon>Actinomycetota</taxon>
        <taxon>Actinomycetes</taxon>
        <taxon>Kitasatosporales</taxon>
        <taxon>Streptomycetaceae</taxon>
        <taxon>Streptomyces</taxon>
    </lineage>
</organism>
<reference evidence="1" key="1">
    <citation type="submission" date="2020-09" db="EMBL/GenBank/DDBJ databases">
        <title>Streptomyces canutascabiei sp. nov., which causes potato common scab and is distributed across the world.</title>
        <authorList>
            <person name="Nguyen H.P."/>
            <person name="Weisberg A.J."/>
            <person name="Chang J.H."/>
            <person name="Clarke C.R."/>
        </authorList>
    </citation>
    <scope>NUCLEOTIDE SEQUENCE</scope>
    <source>
        <strain evidence="1">ID-01-6.2a</strain>
    </source>
</reference>
<name>A0A927QE43_9ACTN</name>
<accession>A0A927QE43</accession>
<dbReference type="RefSeq" id="WP_192360319.1">
    <property type="nucleotide sequence ID" value="NZ_CP119182.1"/>
</dbReference>
<gene>
    <name evidence="1" type="ORF">IHE70_09360</name>
</gene>
<sequence length="353" mass="37494">MGVWYATRESVMNALDSKLTARNSAQIDRALESASRDVDALCHRKAFAPTTATKSFDYPGPQYARPWRLWLDGNSLISVTTLTSGGVTIAASDYFLEPNQYGPPYDRVEIDLDSSAAFSSGDTHQRAISITGLWGYTNDETTTGTLTEALDASETGVDVDGAAAALLGVGSVLRVDDERMIVTGRTMADTGQNLGADIDQQVKTVTIPVASGAAFTTGEVILIDAERMLIVDIAGNNLIVKRAWDGSANAAHTNSADIYALRTLTVQRGALGTTAATHSASAPILRWDPPGPVRDLTLAEAVAQVNNELSGYARTRKTGDGGSGERATDASALKMLRDRVYASHGRKGRVRAV</sequence>
<protein>
    <submittedName>
        <fullName evidence="1">Uncharacterized protein</fullName>
    </submittedName>
</protein>
<dbReference type="EMBL" id="JACYXT010000003">
    <property type="protein sequence ID" value="MBD9723448.1"/>
    <property type="molecule type" value="Genomic_DNA"/>
</dbReference>
<evidence type="ECO:0000313" key="1">
    <source>
        <dbReference type="EMBL" id="MBD9723448.1"/>
    </source>
</evidence>